<reference evidence="1 2" key="1">
    <citation type="submission" date="2020-05" db="EMBL/GenBank/DDBJ databases">
        <title>Ramlibacter rhizophilus sp. nov., isolated from rhizosphere soil of national flower Mugunghwa from South Korea.</title>
        <authorList>
            <person name="Zheng-Fei Y."/>
            <person name="Huan T."/>
        </authorList>
    </citation>
    <scope>NUCLEOTIDE SEQUENCE [LARGE SCALE GENOMIC DNA]</scope>
    <source>
        <strain evidence="1 2">H242</strain>
    </source>
</reference>
<dbReference type="EMBL" id="CP053418">
    <property type="protein sequence ID" value="QJW85204.1"/>
    <property type="molecule type" value="Genomic_DNA"/>
</dbReference>
<evidence type="ECO:0000313" key="2">
    <source>
        <dbReference type="Proteomes" id="UP000500826"/>
    </source>
</evidence>
<reference evidence="1 2" key="2">
    <citation type="submission" date="2020-05" db="EMBL/GenBank/DDBJ databases">
        <authorList>
            <person name="Khan S.A."/>
            <person name="Jeon C.O."/>
            <person name="Chun B.H."/>
        </authorList>
    </citation>
    <scope>NUCLEOTIDE SEQUENCE [LARGE SCALE GENOMIC DNA]</scope>
    <source>
        <strain evidence="1 2">H242</strain>
    </source>
</reference>
<protein>
    <submittedName>
        <fullName evidence="1">Uncharacterized protein</fullName>
    </submittedName>
</protein>
<organism evidence="1 2">
    <name type="scientific">Ramlibacter terrae</name>
    <dbReference type="NCBI Taxonomy" id="2732511"/>
    <lineage>
        <taxon>Bacteria</taxon>
        <taxon>Pseudomonadati</taxon>
        <taxon>Pseudomonadota</taxon>
        <taxon>Betaproteobacteria</taxon>
        <taxon>Burkholderiales</taxon>
        <taxon>Comamonadaceae</taxon>
        <taxon>Ramlibacter</taxon>
    </lineage>
</organism>
<gene>
    <name evidence="1" type="ORF">HK414_22550</name>
</gene>
<proteinExistence type="predicted"/>
<dbReference type="Proteomes" id="UP000500826">
    <property type="component" value="Chromosome"/>
</dbReference>
<accession>A0ABX6P6V8</accession>
<evidence type="ECO:0000313" key="1">
    <source>
        <dbReference type="EMBL" id="QJW85204.1"/>
    </source>
</evidence>
<keyword evidence="2" id="KW-1185">Reference proteome</keyword>
<sequence>MREEIAVCRSRVIRVYEFGDPVTRRGGDTGEECARVYGERWKPVSEALQNFDAAVLEAEALWGEQVRGASDKMHACLSALAASMDAVVENARSGGEDFKSDPDFGRKMRRNVHASRDDGDELSLELQAGIAAIEGILRPHLRRA</sequence>
<name>A0ABX6P6V8_9BURK</name>